<gene>
    <name evidence="2" type="ORF">F2Q68_00041267</name>
</gene>
<accession>A0A8S9MK14</accession>
<dbReference type="EMBL" id="QGKW02000007">
    <property type="protein sequence ID" value="KAF2617726.1"/>
    <property type="molecule type" value="Genomic_DNA"/>
</dbReference>
<feature type="compositionally biased region" description="Basic and acidic residues" evidence="1">
    <location>
        <begin position="110"/>
        <end position="125"/>
    </location>
</feature>
<reference evidence="2" key="1">
    <citation type="submission" date="2019-12" db="EMBL/GenBank/DDBJ databases">
        <title>Genome sequencing and annotation of Brassica cretica.</title>
        <authorList>
            <person name="Studholme D.J."/>
            <person name="Sarris P.F."/>
        </authorList>
    </citation>
    <scope>NUCLEOTIDE SEQUENCE</scope>
    <source>
        <strain evidence="2">PFS-001/15</strain>
        <tissue evidence="2">Leaf</tissue>
    </source>
</reference>
<feature type="region of interest" description="Disordered" evidence="1">
    <location>
        <begin position="109"/>
        <end position="148"/>
    </location>
</feature>
<dbReference type="Proteomes" id="UP000712281">
    <property type="component" value="Unassembled WGS sequence"/>
</dbReference>
<organism evidence="2 3">
    <name type="scientific">Brassica cretica</name>
    <name type="common">Mustard</name>
    <dbReference type="NCBI Taxonomy" id="69181"/>
    <lineage>
        <taxon>Eukaryota</taxon>
        <taxon>Viridiplantae</taxon>
        <taxon>Streptophyta</taxon>
        <taxon>Embryophyta</taxon>
        <taxon>Tracheophyta</taxon>
        <taxon>Spermatophyta</taxon>
        <taxon>Magnoliopsida</taxon>
        <taxon>eudicotyledons</taxon>
        <taxon>Gunneridae</taxon>
        <taxon>Pentapetalae</taxon>
        <taxon>rosids</taxon>
        <taxon>malvids</taxon>
        <taxon>Brassicales</taxon>
        <taxon>Brassicaceae</taxon>
        <taxon>Brassiceae</taxon>
        <taxon>Brassica</taxon>
    </lineage>
</organism>
<comment type="caution">
    <text evidence="2">The sequence shown here is derived from an EMBL/GenBank/DDBJ whole genome shotgun (WGS) entry which is preliminary data.</text>
</comment>
<protein>
    <submittedName>
        <fullName evidence="2">Uncharacterized protein</fullName>
    </submittedName>
</protein>
<proteinExistence type="predicted"/>
<feature type="compositionally biased region" description="Acidic residues" evidence="1">
    <location>
        <begin position="126"/>
        <end position="135"/>
    </location>
</feature>
<feature type="compositionally biased region" description="Basic and acidic residues" evidence="1">
    <location>
        <begin position="136"/>
        <end position="147"/>
    </location>
</feature>
<evidence type="ECO:0000313" key="3">
    <source>
        <dbReference type="Proteomes" id="UP000712281"/>
    </source>
</evidence>
<sequence>MIFLVKKVQFRRFQKPATLQAGYFGALDHQLLKPCKFTSQPSRSQACRSEENYTWRVNDTSLDSFSTKHTWEVLHQRAPLQLWAPNVWSKGAIPRHAFLTASAMHVTKSSKADETSKTEEGKEAEELGFEEDVDEKSEKETARDDTHCPQMSGPALYGIYVSGFRTWNALSNWQSFSDSSSSLKLLKRLVCQAAACCVRSKRNKLLHYNISTPPGTIFKLLDRFIRDAVLSKWNKQSSGLMQHWLAND</sequence>
<evidence type="ECO:0000313" key="2">
    <source>
        <dbReference type="EMBL" id="KAF2617726.1"/>
    </source>
</evidence>
<evidence type="ECO:0000256" key="1">
    <source>
        <dbReference type="SAM" id="MobiDB-lite"/>
    </source>
</evidence>
<name>A0A8S9MK14_BRACR</name>
<dbReference type="AlphaFoldDB" id="A0A8S9MK14"/>